<dbReference type="EMBL" id="CP109021">
    <property type="protein sequence ID" value="WUT87996.1"/>
    <property type="molecule type" value="Genomic_DNA"/>
</dbReference>
<dbReference type="Proteomes" id="UP001432060">
    <property type="component" value="Plasmid unnamed2"/>
</dbReference>
<evidence type="ECO:0000313" key="3">
    <source>
        <dbReference type="Proteomes" id="UP001432060"/>
    </source>
</evidence>
<keyword evidence="2" id="KW-0614">Plasmid</keyword>
<dbReference type="Gene3D" id="3.40.50.300">
    <property type="entry name" value="P-loop containing nucleotide triphosphate hydrolases"/>
    <property type="match status" value="1"/>
</dbReference>
<protein>
    <submittedName>
        <fullName evidence="2">ParA family protein</fullName>
    </submittedName>
</protein>
<dbReference type="RefSeq" id="WP_329404996.1">
    <property type="nucleotide sequence ID" value="NZ_CP109021.1"/>
</dbReference>
<dbReference type="Pfam" id="PF13614">
    <property type="entry name" value="AAA_31"/>
    <property type="match status" value="1"/>
</dbReference>
<evidence type="ECO:0000259" key="1">
    <source>
        <dbReference type="Pfam" id="PF13614"/>
    </source>
</evidence>
<dbReference type="PANTHER" id="PTHR13696">
    <property type="entry name" value="P-LOOP CONTAINING NUCLEOSIDE TRIPHOSPHATE HYDROLASE"/>
    <property type="match status" value="1"/>
</dbReference>
<accession>A0ABZ1XZ23</accession>
<dbReference type="InterPro" id="IPR027417">
    <property type="entry name" value="P-loop_NTPase"/>
</dbReference>
<dbReference type="PANTHER" id="PTHR13696:SF99">
    <property type="entry name" value="COBYRINIC ACID AC-DIAMIDE SYNTHASE"/>
    <property type="match status" value="1"/>
</dbReference>
<sequence>MDIYAMTNQKGGVGKTATTINLGAALAEFGRRTLLVDWDPQGHLTEALGIPESPDGRTMKGWVLGEWKGDPHELVVPYREQLHVLPTNMDMFLLDKGLYASQAREMRLARLLEEFEDDYDACLIDAPPSLGIGTECALMAARRRPGRRAGLVVPVEAEDSSIRALRLLLRQLAILCDTMREQVDIVGLVPSRFDMRDGEIVTSMLDAFRGLGEPPVIAEIRKRTDIRKAWREKKPVLEYAPKSEASEWFRDLAKVVLAA</sequence>
<reference evidence="2" key="1">
    <citation type="submission" date="2022-10" db="EMBL/GenBank/DDBJ databases">
        <title>The complete genomes of actinobacterial strains from the NBC collection.</title>
        <authorList>
            <person name="Joergensen T.S."/>
            <person name="Alvarez Arevalo M."/>
            <person name="Sterndorff E.B."/>
            <person name="Faurdal D."/>
            <person name="Vuksanovic O."/>
            <person name="Mourched A.-S."/>
            <person name="Charusanti P."/>
            <person name="Shaw S."/>
            <person name="Blin K."/>
            <person name="Weber T."/>
        </authorList>
    </citation>
    <scope>NUCLEOTIDE SEQUENCE</scope>
    <source>
        <strain evidence="2">NBC_00668</strain>
        <plasmid evidence="2">unnamed2</plasmid>
    </source>
</reference>
<evidence type="ECO:0000313" key="2">
    <source>
        <dbReference type="EMBL" id="WUT87996.1"/>
    </source>
</evidence>
<gene>
    <name evidence="2" type="ORF">OG515_37735</name>
</gene>
<feature type="domain" description="AAA" evidence="1">
    <location>
        <begin position="2"/>
        <end position="185"/>
    </location>
</feature>
<name>A0ABZ1XZ23_9ACTN</name>
<keyword evidence="3" id="KW-1185">Reference proteome</keyword>
<organism evidence="2 3">
    <name type="scientific">Streptomyces melanogenes</name>
    <dbReference type="NCBI Taxonomy" id="67326"/>
    <lineage>
        <taxon>Bacteria</taxon>
        <taxon>Bacillati</taxon>
        <taxon>Actinomycetota</taxon>
        <taxon>Actinomycetes</taxon>
        <taxon>Kitasatosporales</taxon>
        <taxon>Streptomycetaceae</taxon>
        <taxon>Streptomyces</taxon>
    </lineage>
</organism>
<dbReference type="InterPro" id="IPR050678">
    <property type="entry name" value="DNA_Partitioning_ATPase"/>
</dbReference>
<proteinExistence type="predicted"/>
<dbReference type="SUPFAM" id="SSF52540">
    <property type="entry name" value="P-loop containing nucleoside triphosphate hydrolases"/>
    <property type="match status" value="1"/>
</dbReference>
<dbReference type="CDD" id="cd02042">
    <property type="entry name" value="ParAB_family"/>
    <property type="match status" value="1"/>
</dbReference>
<geneLocation type="plasmid" evidence="2 3">
    <name>unnamed2</name>
</geneLocation>
<dbReference type="InterPro" id="IPR025669">
    <property type="entry name" value="AAA_dom"/>
</dbReference>